<keyword evidence="5" id="KW-0233">DNA recombination</keyword>
<dbReference type="SUPFAM" id="SSF111304">
    <property type="entry name" value="Recombination protein RecR"/>
    <property type="match status" value="1"/>
</dbReference>
<dbReference type="InterPro" id="IPR000093">
    <property type="entry name" value="DNA_Rcmb_RecR"/>
</dbReference>
<accession>A0A381RDC4</accession>
<dbReference type="InterPro" id="IPR006171">
    <property type="entry name" value="TOPRIM_dom"/>
</dbReference>
<keyword evidence="4" id="KW-0862">Zinc</keyword>
<dbReference type="Gene3D" id="3.40.1360.10">
    <property type="match status" value="1"/>
</dbReference>
<dbReference type="PANTHER" id="PTHR30446:SF0">
    <property type="entry name" value="RECOMBINATION PROTEIN RECR"/>
    <property type="match status" value="1"/>
</dbReference>
<proteinExistence type="inferred from homology"/>
<evidence type="ECO:0000256" key="2">
    <source>
        <dbReference type="ARBA" id="ARBA00022763"/>
    </source>
</evidence>
<dbReference type="PROSITE" id="PS50880">
    <property type="entry name" value="TOPRIM"/>
    <property type="match status" value="1"/>
</dbReference>
<evidence type="ECO:0000313" key="8">
    <source>
        <dbReference type="EMBL" id="SUZ87857.1"/>
    </source>
</evidence>
<dbReference type="CDD" id="cd01025">
    <property type="entry name" value="TOPRIM_recR"/>
    <property type="match status" value="1"/>
</dbReference>
<organism evidence="8">
    <name type="scientific">marine metagenome</name>
    <dbReference type="NCBI Taxonomy" id="408172"/>
    <lineage>
        <taxon>unclassified sequences</taxon>
        <taxon>metagenomes</taxon>
        <taxon>ecological metagenomes</taxon>
    </lineage>
</organism>
<dbReference type="Pfam" id="PF02132">
    <property type="entry name" value="RecR_ZnF"/>
    <property type="match status" value="1"/>
</dbReference>
<evidence type="ECO:0000256" key="3">
    <source>
        <dbReference type="ARBA" id="ARBA00022771"/>
    </source>
</evidence>
<evidence type="ECO:0000256" key="6">
    <source>
        <dbReference type="ARBA" id="ARBA00023204"/>
    </source>
</evidence>
<dbReference type="Gene3D" id="6.10.250.240">
    <property type="match status" value="1"/>
</dbReference>
<dbReference type="Pfam" id="PF21176">
    <property type="entry name" value="RecR_HhH"/>
    <property type="match status" value="1"/>
</dbReference>
<keyword evidence="1" id="KW-0479">Metal-binding</keyword>
<evidence type="ECO:0000256" key="5">
    <source>
        <dbReference type="ARBA" id="ARBA00023172"/>
    </source>
</evidence>
<dbReference type="EMBL" id="UINC01001743">
    <property type="protein sequence ID" value="SUZ87857.1"/>
    <property type="molecule type" value="Genomic_DNA"/>
</dbReference>
<evidence type="ECO:0000259" key="7">
    <source>
        <dbReference type="PROSITE" id="PS50880"/>
    </source>
</evidence>
<dbReference type="GO" id="GO:0008270">
    <property type="term" value="F:zinc ion binding"/>
    <property type="evidence" value="ECO:0007669"/>
    <property type="project" value="UniProtKB-KW"/>
</dbReference>
<protein>
    <recommendedName>
        <fullName evidence="7">Toprim domain-containing protein</fullName>
    </recommendedName>
</protein>
<dbReference type="PANTHER" id="PTHR30446">
    <property type="entry name" value="RECOMBINATION PROTEIN RECR"/>
    <property type="match status" value="1"/>
</dbReference>
<dbReference type="NCBIfam" id="TIGR00615">
    <property type="entry name" value="recR"/>
    <property type="match status" value="1"/>
</dbReference>
<feature type="domain" description="Toprim" evidence="7">
    <location>
        <begin position="81"/>
        <end position="174"/>
    </location>
</feature>
<sequence>MESTPESINRLIEEFSRFPGIGRKTAQRMTFHLLNAQSNQAMQLAEAVMNMKTKVQLCSECSGITEKDPCWICANPKRDHTSICIVENAADIYSIEKTNAFHGVYHVLGGVLSPLDGIGPDDLNIKSLVERAKQGYEVIIATNPSIEGEATSLYIAKLLDEKDIKVTRLARGMPVGGDLEYIDDATLLKAMEGRTSL</sequence>
<dbReference type="InterPro" id="IPR015967">
    <property type="entry name" value="Rcmb_RecR_Znf"/>
</dbReference>
<keyword evidence="3" id="KW-0863">Zinc-finger</keyword>
<dbReference type="GO" id="GO:0006310">
    <property type="term" value="P:DNA recombination"/>
    <property type="evidence" value="ECO:0007669"/>
    <property type="project" value="UniProtKB-KW"/>
</dbReference>
<keyword evidence="6" id="KW-0234">DNA repair</keyword>
<keyword evidence="2" id="KW-0227">DNA damage</keyword>
<dbReference type="InterPro" id="IPR023627">
    <property type="entry name" value="Rcmb_RecR"/>
</dbReference>
<dbReference type="Gene3D" id="3.30.60.80">
    <property type="match status" value="1"/>
</dbReference>
<dbReference type="PROSITE" id="PS01300">
    <property type="entry name" value="RECR"/>
    <property type="match status" value="1"/>
</dbReference>
<evidence type="ECO:0000256" key="1">
    <source>
        <dbReference type="ARBA" id="ARBA00022723"/>
    </source>
</evidence>
<dbReference type="GO" id="GO:0003677">
    <property type="term" value="F:DNA binding"/>
    <property type="evidence" value="ECO:0007669"/>
    <property type="project" value="InterPro"/>
</dbReference>
<evidence type="ECO:0000256" key="4">
    <source>
        <dbReference type="ARBA" id="ARBA00022833"/>
    </source>
</evidence>
<dbReference type="InterPro" id="IPR034137">
    <property type="entry name" value="TOPRIM_RecR"/>
</dbReference>
<dbReference type="Pfam" id="PF21175">
    <property type="entry name" value="RecR_C"/>
    <property type="match status" value="1"/>
</dbReference>
<dbReference type="SMART" id="SM00493">
    <property type="entry name" value="TOPRIM"/>
    <property type="match status" value="1"/>
</dbReference>
<dbReference type="AlphaFoldDB" id="A0A381RDC4"/>
<dbReference type="Pfam" id="PF13662">
    <property type="entry name" value="Toprim_4"/>
    <property type="match status" value="1"/>
</dbReference>
<dbReference type="Gene3D" id="1.10.8.420">
    <property type="entry name" value="RecR Domain 1"/>
    <property type="match status" value="1"/>
</dbReference>
<dbReference type="GO" id="GO:0006281">
    <property type="term" value="P:DNA repair"/>
    <property type="evidence" value="ECO:0007669"/>
    <property type="project" value="UniProtKB-KW"/>
</dbReference>
<reference evidence="8" key="1">
    <citation type="submission" date="2018-05" db="EMBL/GenBank/DDBJ databases">
        <authorList>
            <person name="Lanie J.A."/>
            <person name="Ng W.-L."/>
            <person name="Kazmierczak K.M."/>
            <person name="Andrzejewski T.M."/>
            <person name="Davidsen T.M."/>
            <person name="Wayne K.J."/>
            <person name="Tettelin H."/>
            <person name="Glass J.I."/>
            <person name="Rusch D."/>
            <person name="Podicherti R."/>
            <person name="Tsui H.-C.T."/>
            <person name="Winkler M.E."/>
        </authorList>
    </citation>
    <scope>NUCLEOTIDE SEQUENCE</scope>
</reference>
<gene>
    <name evidence="8" type="ORF">METZ01_LOCUS40711</name>
</gene>
<dbReference type="HAMAP" id="MF_00017">
    <property type="entry name" value="RecR"/>
    <property type="match status" value="1"/>
</dbReference>
<name>A0A381RDC4_9ZZZZ</name>